<accession>A0ACB9PAG9</accession>
<proteinExistence type="predicted"/>
<dbReference type="EMBL" id="CM039430">
    <property type="protein sequence ID" value="KAI4345809.1"/>
    <property type="molecule type" value="Genomic_DNA"/>
</dbReference>
<gene>
    <name evidence="1" type="ORF">L6164_012903</name>
</gene>
<dbReference type="Proteomes" id="UP000828941">
    <property type="component" value="Chromosome 5"/>
</dbReference>
<comment type="caution">
    <text evidence="1">The sequence shown here is derived from an EMBL/GenBank/DDBJ whole genome shotgun (WGS) entry which is preliminary data.</text>
</comment>
<name>A0ACB9PAG9_BAUVA</name>
<protein>
    <submittedName>
        <fullName evidence="1">Uncharacterized protein</fullName>
    </submittedName>
</protein>
<evidence type="ECO:0000313" key="1">
    <source>
        <dbReference type="EMBL" id="KAI4345809.1"/>
    </source>
</evidence>
<reference evidence="1 2" key="1">
    <citation type="journal article" date="2022" name="DNA Res.">
        <title>Chromosomal-level genome assembly of the orchid tree Bauhinia variegata (Leguminosae; Cercidoideae) supports the allotetraploid origin hypothesis of Bauhinia.</title>
        <authorList>
            <person name="Zhong Y."/>
            <person name="Chen Y."/>
            <person name="Zheng D."/>
            <person name="Pang J."/>
            <person name="Liu Y."/>
            <person name="Luo S."/>
            <person name="Meng S."/>
            <person name="Qian L."/>
            <person name="Wei D."/>
            <person name="Dai S."/>
            <person name="Zhou R."/>
        </authorList>
    </citation>
    <scope>NUCLEOTIDE SEQUENCE [LARGE SCALE GENOMIC DNA]</scope>
    <source>
        <strain evidence="1">BV-YZ2020</strain>
    </source>
</reference>
<organism evidence="1 2">
    <name type="scientific">Bauhinia variegata</name>
    <name type="common">Purple orchid tree</name>
    <name type="synonym">Phanera variegata</name>
    <dbReference type="NCBI Taxonomy" id="167791"/>
    <lineage>
        <taxon>Eukaryota</taxon>
        <taxon>Viridiplantae</taxon>
        <taxon>Streptophyta</taxon>
        <taxon>Embryophyta</taxon>
        <taxon>Tracheophyta</taxon>
        <taxon>Spermatophyta</taxon>
        <taxon>Magnoliopsida</taxon>
        <taxon>eudicotyledons</taxon>
        <taxon>Gunneridae</taxon>
        <taxon>Pentapetalae</taxon>
        <taxon>rosids</taxon>
        <taxon>fabids</taxon>
        <taxon>Fabales</taxon>
        <taxon>Fabaceae</taxon>
        <taxon>Cercidoideae</taxon>
        <taxon>Cercideae</taxon>
        <taxon>Bauhiniinae</taxon>
        <taxon>Bauhinia</taxon>
    </lineage>
</organism>
<evidence type="ECO:0000313" key="2">
    <source>
        <dbReference type="Proteomes" id="UP000828941"/>
    </source>
</evidence>
<keyword evidence="2" id="KW-1185">Reference proteome</keyword>
<sequence>MGLYRKYKPHMLLVVNQLCYTFLYFMTEAAFNLGMNPHVYVTYRALVAGIVMLPFAYFLERDVRPKLTITLFLEIFMLSLLGVSLSLNVHFDSLKYSSPTFLTAMTNTTPSLTFIFAVALRLEVLNRRDPRSIAKVLGTMVSLGGVITMTTYKGPIIRNLWHPLIQIQRNSPVHENWLKASLLTVSSCIIWATYNIMQALTLKRYHAELSLTVWMSFVGAAQSAIYTVIVAHKPSDWIIGFNIEFWSTIYSGVVTSGVVVFFQLWCTKQKGPVFITIFNPLCTVLVAMLAYFVFGEKLYLGRIIGAVIVIIGLYLLLWGKEGDNEVHNKAKKQSQCNCEHPESRI</sequence>